<evidence type="ECO:0000313" key="4">
    <source>
        <dbReference type="EMBL" id="RPA77814.1"/>
    </source>
</evidence>
<keyword evidence="4" id="KW-0808">Transferase</keyword>
<organism evidence="4 5">
    <name type="scientific">Ascobolus immersus RN42</name>
    <dbReference type="NCBI Taxonomy" id="1160509"/>
    <lineage>
        <taxon>Eukaryota</taxon>
        <taxon>Fungi</taxon>
        <taxon>Dikarya</taxon>
        <taxon>Ascomycota</taxon>
        <taxon>Pezizomycotina</taxon>
        <taxon>Pezizomycetes</taxon>
        <taxon>Pezizales</taxon>
        <taxon>Ascobolaceae</taxon>
        <taxon>Ascobolus</taxon>
    </lineage>
</organism>
<keyword evidence="5" id="KW-1185">Reference proteome</keyword>
<sequence length="750" mass="83349">MATPPTPPKNPEDFAPMVNWCYDLILWTLSVLVDLFFREVHPRNAYRIPRTGPIIFVAAPHANQFVDPLILMRSVRMEAKRRIAFLVAEKSMRRKFIGFVARMAGSVPVSRVMDLTKSAKGRIRLPDPEKPLEIEGIDTEFTKSCEIGGHLILPSVGKQPANSCEITEIIDDTHVKIKMPFGGMAAADQLSGEGSPYKTAPKVDQSIVYEAVFHRLNTGGCVGIFPEGGSHDRPELLPLKAGVAIMALGALQREPNSGLTIVPVGMNYFHAHKFRSRAVVEFGAPIEIPSELVEKYSAGEKREAVKEVLNMVYNGLRTVTVTSPDYDTLMLVQAARRLYKPSHKKLPLPMVVELNRRLVAGYEHYKDDPRIIHLRQSVQDYNKQLRLLGIRDHQVENVKFSAPEVIGKIIYRSFKLFFLALGALPGFIMFLPVFIATKVISVKKAKEALKASTVKIQAKDVIATWKLLVSLGFAPLLYNFYVILFTALTYRHRFYGLIPESIPIIVVPIIGWILFPTITFAALRFGEVGMDIFKSLKPLVLALNPTTTNTLNKLRQRRIELAAEVTKMINTLGPELYPDFDSDRVVPTQYFGGKPINASGVGSNQSRTPPSGGSSHPHTPRYHPIPKDESFTSLANIGLFASRPTSRGRSRSGSDGWHMSSIDALSSGSAVATGSQVTDRKDLEEVAKRIKGAMEERRQKKAAKRRREGSVGAGEASGLLDVRKTTRDGWVVESETSEDEEDEEEEKKVV</sequence>
<feature type="transmembrane region" description="Helical" evidence="2">
    <location>
        <begin position="467"/>
        <end position="490"/>
    </location>
</feature>
<keyword evidence="4" id="KW-0012">Acyltransferase</keyword>
<evidence type="ECO:0000313" key="5">
    <source>
        <dbReference type="Proteomes" id="UP000275078"/>
    </source>
</evidence>
<feature type="domain" description="Phospholipid/glycerol acyltransferase" evidence="3">
    <location>
        <begin position="55"/>
        <end position="269"/>
    </location>
</feature>
<dbReference type="PANTHER" id="PTHR31605">
    <property type="entry name" value="GLYCEROL-3-PHOSPHATE O-ACYLTRANSFERASE 1"/>
    <property type="match status" value="1"/>
</dbReference>
<evidence type="ECO:0000256" key="1">
    <source>
        <dbReference type="SAM" id="MobiDB-lite"/>
    </source>
</evidence>
<dbReference type="InterPro" id="IPR002123">
    <property type="entry name" value="Plipid/glycerol_acylTrfase"/>
</dbReference>
<feature type="region of interest" description="Disordered" evidence="1">
    <location>
        <begin position="690"/>
        <end position="750"/>
    </location>
</feature>
<gene>
    <name evidence="4" type="ORF">BJ508DRAFT_416852</name>
</gene>
<feature type="transmembrane region" description="Helical" evidence="2">
    <location>
        <begin position="416"/>
        <end position="435"/>
    </location>
</feature>
<dbReference type="EMBL" id="ML119720">
    <property type="protein sequence ID" value="RPA77814.1"/>
    <property type="molecule type" value="Genomic_DNA"/>
</dbReference>
<feature type="compositionally biased region" description="Low complexity" evidence="1">
    <location>
        <begin position="606"/>
        <end position="617"/>
    </location>
</feature>
<feature type="compositionally biased region" description="Acidic residues" evidence="1">
    <location>
        <begin position="735"/>
        <end position="750"/>
    </location>
</feature>
<dbReference type="AlphaFoldDB" id="A0A3N4I7P8"/>
<dbReference type="Proteomes" id="UP000275078">
    <property type="component" value="Unassembled WGS sequence"/>
</dbReference>
<dbReference type="GO" id="GO:0008654">
    <property type="term" value="P:phospholipid biosynthetic process"/>
    <property type="evidence" value="ECO:0007669"/>
    <property type="project" value="TreeGrafter"/>
</dbReference>
<keyword evidence="2" id="KW-0472">Membrane</keyword>
<evidence type="ECO:0000256" key="2">
    <source>
        <dbReference type="SAM" id="Phobius"/>
    </source>
</evidence>
<feature type="transmembrane region" description="Helical" evidence="2">
    <location>
        <begin position="502"/>
        <end position="523"/>
    </location>
</feature>
<name>A0A3N4I7P8_ASCIM</name>
<dbReference type="SUPFAM" id="SSF69593">
    <property type="entry name" value="Glycerol-3-phosphate (1)-acyltransferase"/>
    <property type="match status" value="1"/>
</dbReference>
<feature type="region of interest" description="Disordered" evidence="1">
    <location>
        <begin position="596"/>
        <end position="628"/>
    </location>
</feature>
<reference evidence="4 5" key="1">
    <citation type="journal article" date="2018" name="Nat. Ecol. Evol.">
        <title>Pezizomycetes genomes reveal the molecular basis of ectomycorrhizal truffle lifestyle.</title>
        <authorList>
            <person name="Murat C."/>
            <person name="Payen T."/>
            <person name="Noel B."/>
            <person name="Kuo A."/>
            <person name="Morin E."/>
            <person name="Chen J."/>
            <person name="Kohler A."/>
            <person name="Krizsan K."/>
            <person name="Balestrini R."/>
            <person name="Da Silva C."/>
            <person name="Montanini B."/>
            <person name="Hainaut M."/>
            <person name="Levati E."/>
            <person name="Barry K.W."/>
            <person name="Belfiori B."/>
            <person name="Cichocki N."/>
            <person name="Clum A."/>
            <person name="Dockter R.B."/>
            <person name="Fauchery L."/>
            <person name="Guy J."/>
            <person name="Iotti M."/>
            <person name="Le Tacon F."/>
            <person name="Lindquist E.A."/>
            <person name="Lipzen A."/>
            <person name="Malagnac F."/>
            <person name="Mello A."/>
            <person name="Molinier V."/>
            <person name="Miyauchi S."/>
            <person name="Poulain J."/>
            <person name="Riccioni C."/>
            <person name="Rubini A."/>
            <person name="Sitrit Y."/>
            <person name="Splivallo R."/>
            <person name="Traeger S."/>
            <person name="Wang M."/>
            <person name="Zifcakova L."/>
            <person name="Wipf D."/>
            <person name="Zambonelli A."/>
            <person name="Paolocci F."/>
            <person name="Nowrousian M."/>
            <person name="Ottonello S."/>
            <person name="Baldrian P."/>
            <person name="Spatafora J.W."/>
            <person name="Henrissat B."/>
            <person name="Nagy L.G."/>
            <person name="Aury J.M."/>
            <person name="Wincker P."/>
            <person name="Grigoriev I.V."/>
            <person name="Bonfante P."/>
            <person name="Martin F.M."/>
        </authorList>
    </citation>
    <scope>NUCLEOTIDE SEQUENCE [LARGE SCALE GENOMIC DNA]</scope>
    <source>
        <strain evidence="4 5">RN42</strain>
    </source>
</reference>
<evidence type="ECO:0000259" key="3">
    <source>
        <dbReference type="SMART" id="SM00563"/>
    </source>
</evidence>
<keyword evidence="2" id="KW-1133">Transmembrane helix</keyword>
<dbReference type="GO" id="GO:0016287">
    <property type="term" value="F:glycerone-phosphate O-acyltransferase activity"/>
    <property type="evidence" value="ECO:0007669"/>
    <property type="project" value="TreeGrafter"/>
</dbReference>
<dbReference type="GO" id="GO:0004366">
    <property type="term" value="F:glycerol-3-phosphate O-acyltransferase activity"/>
    <property type="evidence" value="ECO:0007669"/>
    <property type="project" value="TreeGrafter"/>
</dbReference>
<dbReference type="SMART" id="SM00563">
    <property type="entry name" value="PlsC"/>
    <property type="match status" value="1"/>
</dbReference>
<dbReference type="OrthoDB" id="2427554at2759"/>
<dbReference type="InterPro" id="IPR052744">
    <property type="entry name" value="GPAT/DAPAT"/>
</dbReference>
<proteinExistence type="predicted"/>
<dbReference type="PANTHER" id="PTHR31605:SF0">
    <property type="entry name" value="GLYCEROL-3-PHOSPHATE O-ACYLTRANSFERASE 1"/>
    <property type="match status" value="1"/>
</dbReference>
<dbReference type="CDD" id="cd07992">
    <property type="entry name" value="LPLAT_AAK14816-like"/>
    <property type="match status" value="1"/>
</dbReference>
<protein>
    <submittedName>
        <fullName evidence="4">Putative glycerol-3-phosphate acyltransferase Sct1</fullName>
    </submittedName>
</protein>
<dbReference type="Pfam" id="PF01553">
    <property type="entry name" value="Acyltransferase"/>
    <property type="match status" value="1"/>
</dbReference>
<accession>A0A3N4I7P8</accession>
<dbReference type="STRING" id="1160509.A0A3N4I7P8"/>
<keyword evidence="2" id="KW-0812">Transmembrane</keyword>